<feature type="chain" id="PRO_5023060623" evidence="1">
    <location>
        <begin position="16"/>
        <end position="147"/>
    </location>
</feature>
<evidence type="ECO:0000313" key="3">
    <source>
        <dbReference type="Proteomes" id="UP000327085"/>
    </source>
</evidence>
<dbReference type="AlphaFoldDB" id="A0A5E4FMP4"/>
<proteinExistence type="predicted"/>
<evidence type="ECO:0000256" key="1">
    <source>
        <dbReference type="SAM" id="SignalP"/>
    </source>
</evidence>
<gene>
    <name evidence="2" type="ORF">ALMOND_2B000189</name>
</gene>
<protein>
    <submittedName>
        <fullName evidence="2">Uncharacterized protein</fullName>
    </submittedName>
</protein>
<feature type="signal peptide" evidence="1">
    <location>
        <begin position="1"/>
        <end position="15"/>
    </location>
</feature>
<dbReference type="InParanoid" id="A0A5E4FMP4"/>
<dbReference type="EMBL" id="CABIKO010000153">
    <property type="protein sequence ID" value="VVA28900.1"/>
    <property type="molecule type" value="Genomic_DNA"/>
</dbReference>
<dbReference type="Proteomes" id="UP000327085">
    <property type="component" value="Chromosome 2"/>
</dbReference>
<name>A0A5E4FMP4_PRUDU</name>
<reference evidence="3" key="1">
    <citation type="journal article" date="2020" name="Plant J.">
        <title>Transposons played a major role in the diversification between the closely related almond and peach genomes: results from the almond genome sequence.</title>
        <authorList>
            <person name="Alioto T."/>
            <person name="Alexiou K.G."/>
            <person name="Bardil A."/>
            <person name="Barteri F."/>
            <person name="Castanera R."/>
            <person name="Cruz F."/>
            <person name="Dhingra A."/>
            <person name="Duval H."/>
            <person name="Fernandez I Marti A."/>
            <person name="Frias L."/>
            <person name="Galan B."/>
            <person name="Garcia J.L."/>
            <person name="Howad W."/>
            <person name="Gomez-Garrido J."/>
            <person name="Gut M."/>
            <person name="Julca I."/>
            <person name="Morata J."/>
            <person name="Puigdomenech P."/>
            <person name="Ribeca P."/>
            <person name="Rubio Cabetas M.J."/>
            <person name="Vlasova A."/>
            <person name="Wirthensohn M."/>
            <person name="Garcia-Mas J."/>
            <person name="Gabaldon T."/>
            <person name="Casacuberta J.M."/>
            <person name="Arus P."/>
        </authorList>
    </citation>
    <scope>NUCLEOTIDE SEQUENCE [LARGE SCALE GENOMIC DNA]</scope>
    <source>
        <strain evidence="3">cv. Texas</strain>
    </source>
</reference>
<evidence type="ECO:0000313" key="2">
    <source>
        <dbReference type="EMBL" id="VVA28900.1"/>
    </source>
</evidence>
<sequence>MKLRVFLLVIGSLKAVKKVSIGRPGRLRASTRLKEVSVFENLSTLIKRCLPNKGGVFWNFPIPLLHKCLKLSIFQSLIFCMLKGVRHLFFPSSPYYGVVNSSPIVFDGVSVFLFLLSTVMEASMKALSSTENETFPLLSRPQHSPYP</sequence>
<keyword evidence="1" id="KW-0732">Signal</keyword>
<accession>A0A5E4FMP4</accession>
<dbReference type="Gramene" id="VVA28900">
    <property type="protein sequence ID" value="VVA28900"/>
    <property type="gene ID" value="Prudul26B000189"/>
</dbReference>
<organism evidence="2 3">
    <name type="scientific">Prunus dulcis</name>
    <name type="common">Almond</name>
    <name type="synonym">Amygdalus dulcis</name>
    <dbReference type="NCBI Taxonomy" id="3755"/>
    <lineage>
        <taxon>Eukaryota</taxon>
        <taxon>Viridiplantae</taxon>
        <taxon>Streptophyta</taxon>
        <taxon>Embryophyta</taxon>
        <taxon>Tracheophyta</taxon>
        <taxon>Spermatophyta</taxon>
        <taxon>Magnoliopsida</taxon>
        <taxon>eudicotyledons</taxon>
        <taxon>Gunneridae</taxon>
        <taxon>Pentapetalae</taxon>
        <taxon>rosids</taxon>
        <taxon>fabids</taxon>
        <taxon>Rosales</taxon>
        <taxon>Rosaceae</taxon>
        <taxon>Amygdaloideae</taxon>
        <taxon>Amygdaleae</taxon>
        <taxon>Prunus</taxon>
    </lineage>
</organism>